<dbReference type="RefSeq" id="WP_075835400.1">
    <property type="nucleotide sequence ID" value="NZ_MSTI01000140.1"/>
</dbReference>
<dbReference type="SUPFAM" id="SSF53756">
    <property type="entry name" value="UDP-Glycosyltransferase/glycogen phosphorylase"/>
    <property type="match status" value="1"/>
</dbReference>
<keyword evidence="2" id="KW-1185">Reference proteome</keyword>
<protein>
    <submittedName>
        <fullName evidence="1">Glycosyltransferase</fullName>
    </submittedName>
</protein>
<dbReference type="PANTHER" id="PTHR12526:SF630">
    <property type="entry name" value="GLYCOSYLTRANSFERASE"/>
    <property type="match status" value="1"/>
</dbReference>
<comment type="caution">
    <text evidence="1">The sequence shown here is derived from an EMBL/GenBank/DDBJ whole genome shotgun (WGS) entry which is preliminary data.</text>
</comment>
<dbReference type="Pfam" id="PF13692">
    <property type="entry name" value="Glyco_trans_1_4"/>
    <property type="match status" value="1"/>
</dbReference>
<dbReference type="Gene3D" id="3.40.50.2000">
    <property type="entry name" value="Glycogen Phosphorylase B"/>
    <property type="match status" value="1"/>
</dbReference>
<accession>A0A1U7NU84</accession>
<keyword evidence="1" id="KW-0808">Transferase</keyword>
<name>A0A1U7NU84_9DEIO</name>
<proteinExistence type="predicted"/>
<dbReference type="AlphaFoldDB" id="A0A1U7NU84"/>
<dbReference type="PANTHER" id="PTHR12526">
    <property type="entry name" value="GLYCOSYLTRANSFERASE"/>
    <property type="match status" value="1"/>
</dbReference>
<sequence length="398" mass="44313">MPQHHQSIRPTLATRPALIVLAHLRWDFVFQRPQHLMTRAARSRAVYYVEEPIFAEHGDHLKTRREGGVTVCTPHIQIGFSAQESQARTARLLGALVEDEGLLDYDLWVYTPMELPVTAGLNPRVTVYDCMDELANFRGAPPELRVREAQLFDRAGVVFTGGQRLYEAKSERHPNVHAFPSSVDVQHFAQARSGPNDPADQAALPRPRLGFYGVIDERFDTALIAEVARRQPDWQFVLIGPVVKIDPAELPRAANIHYLGMKGYAELPAYLAHWDVALLPFARNAATEFISPTKTPEYLAAGVGVVSTSIRDVIRPYGDLQLARIADSPDDFEAACKALLDEVGTEAARQRQERADQYLSALSWDRTWARMAEVIEDAAPITRPLAPASHALLTGSDD</sequence>
<evidence type="ECO:0000313" key="2">
    <source>
        <dbReference type="Proteomes" id="UP000186607"/>
    </source>
</evidence>
<dbReference type="Proteomes" id="UP000186607">
    <property type="component" value="Unassembled WGS sequence"/>
</dbReference>
<reference evidence="1 2" key="1">
    <citation type="submission" date="2017-01" db="EMBL/GenBank/DDBJ databases">
        <title>Genome Analysis of Deinococcus marmoris KOPRI26562.</title>
        <authorList>
            <person name="Kim J.H."/>
            <person name="Oh H.-M."/>
        </authorList>
    </citation>
    <scope>NUCLEOTIDE SEQUENCE [LARGE SCALE GENOMIC DNA]</scope>
    <source>
        <strain evidence="1 2">KOPRI26562</strain>
    </source>
</reference>
<dbReference type="CDD" id="cd04950">
    <property type="entry name" value="GT4_TuaH-like"/>
    <property type="match status" value="1"/>
</dbReference>
<dbReference type="STRING" id="249408.BOO71_0011725"/>
<evidence type="ECO:0000313" key="1">
    <source>
        <dbReference type="EMBL" id="OLV16476.1"/>
    </source>
</evidence>
<dbReference type="EMBL" id="MSTI01000140">
    <property type="protein sequence ID" value="OLV16476.1"/>
    <property type="molecule type" value="Genomic_DNA"/>
</dbReference>
<dbReference type="GO" id="GO:0016740">
    <property type="term" value="F:transferase activity"/>
    <property type="evidence" value="ECO:0007669"/>
    <property type="project" value="UniProtKB-KW"/>
</dbReference>
<gene>
    <name evidence="1" type="ORF">BOO71_0011725</name>
</gene>
<dbReference type="eggNOG" id="COG0438">
    <property type="taxonomic scope" value="Bacteria"/>
</dbReference>
<organism evidence="1 2">
    <name type="scientific">Deinococcus marmoris</name>
    <dbReference type="NCBI Taxonomy" id="249408"/>
    <lineage>
        <taxon>Bacteria</taxon>
        <taxon>Thermotogati</taxon>
        <taxon>Deinococcota</taxon>
        <taxon>Deinococci</taxon>
        <taxon>Deinococcales</taxon>
        <taxon>Deinococcaceae</taxon>
        <taxon>Deinococcus</taxon>
    </lineage>
</organism>